<evidence type="ECO:0000256" key="6">
    <source>
        <dbReference type="ARBA" id="ARBA00046874"/>
    </source>
</evidence>
<evidence type="ECO:0000259" key="9">
    <source>
        <dbReference type="Pfam" id="PF05209"/>
    </source>
</evidence>
<protein>
    <recommendedName>
        <fullName evidence="7">Probable septum site-determining protein MinC</fullName>
    </recommendedName>
</protein>
<evidence type="ECO:0000259" key="8">
    <source>
        <dbReference type="Pfam" id="PF03775"/>
    </source>
</evidence>
<keyword evidence="11" id="KW-1185">Reference proteome</keyword>
<evidence type="ECO:0000256" key="1">
    <source>
        <dbReference type="ARBA" id="ARBA00006291"/>
    </source>
</evidence>
<dbReference type="RefSeq" id="WP_148809458.1">
    <property type="nucleotide sequence ID" value="NZ_CP042243.1"/>
</dbReference>
<dbReference type="EMBL" id="CP042243">
    <property type="protein sequence ID" value="QEK12303.1"/>
    <property type="molecule type" value="Genomic_DNA"/>
</dbReference>
<organism evidence="10 11">
    <name type="scientific">Crassaminicella thermophila</name>
    <dbReference type="NCBI Taxonomy" id="2599308"/>
    <lineage>
        <taxon>Bacteria</taxon>
        <taxon>Bacillati</taxon>
        <taxon>Bacillota</taxon>
        <taxon>Clostridia</taxon>
        <taxon>Eubacteriales</taxon>
        <taxon>Clostridiaceae</taxon>
        <taxon>Crassaminicella</taxon>
    </lineage>
</organism>
<proteinExistence type="inferred from homology"/>
<dbReference type="GO" id="GO:1901891">
    <property type="term" value="P:regulation of cell septum assembly"/>
    <property type="evidence" value="ECO:0007669"/>
    <property type="project" value="InterPro"/>
</dbReference>
<dbReference type="Pfam" id="PF05209">
    <property type="entry name" value="MinC_N"/>
    <property type="match status" value="1"/>
</dbReference>
<evidence type="ECO:0000256" key="5">
    <source>
        <dbReference type="ARBA" id="ARBA00025606"/>
    </source>
</evidence>
<dbReference type="Gene3D" id="2.160.20.70">
    <property type="match status" value="1"/>
</dbReference>
<evidence type="ECO:0000313" key="11">
    <source>
        <dbReference type="Proteomes" id="UP000324646"/>
    </source>
</evidence>
<dbReference type="GO" id="GO:0000917">
    <property type="term" value="P:division septum assembly"/>
    <property type="evidence" value="ECO:0007669"/>
    <property type="project" value="UniProtKB-KW"/>
</dbReference>
<comment type="subunit">
    <text evidence="6 7">Interacts with MinD and FtsZ.</text>
</comment>
<dbReference type="GO" id="GO:0051302">
    <property type="term" value="P:regulation of cell division"/>
    <property type="evidence" value="ECO:0007669"/>
    <property type="project" value="InterPro"/>
</dbReference>
<name>A0A5C0SCR5_CRATE</name>
<dbReference type="PANTHER" id="PTHR34108">
    <property type="entry name" value="SEPTUM SITE-DETERMINING PROTEIN MINC"/>
    <property type="match status" value="1"/>
</dbReference>
<keyword evidence="3 7" id="KW-0717">Septation</keyword>
<dbReference type="Gene3D" id="3.30.160.540">
    <property type="match status" value="1"/>
</dbReference>
<dbReference type="AlphaFoldDB" id="A0A5C0SCR5"/>
<feature type="domain" description="Septum formation inhibitor MinC C-terminal" evidence="8">
    <location>
        <begin position="107"/>
        <end position="206"/>
    </location>
</feature>
<evidence type="ECO:0000313" key="10">
    <source>
        <dbReference type="EMBL" id="QEK12303.1"/>
    </source>
</evidence>
<comment type="function">
    <text evidence="5 7">Cell division inhibitor that blocks the formation of polar Z ring septums. Rapidly oscillates between the poles of the cell to destabilize FtsZ filaments that have formed before they mature into polar Z rings. Prevents FtsZ polymerization.</text>
</comment>
<dbReference type="InterPro" id="IPR005526">
    <property type="entry name" value="Septum_form_inhib_MinC_C"/>
</dbReference>
<comment type="similarity">
    <text evidence="1 7">Belongs to the MinC family.</text>
</comment>
<dbReference type="OrthoDB" id="9790810at2"/>
<gene>
    <name evidence="7 10" type="primary">minC</name>
    <name evidence="10" type="ORF">FQB35_07885</name>
</gene>
<evidence type="ECO:0000256" key="2">
    <source>
        <dbReference type="ARBA" id="ARBA00022618"/>
    </source>
</evidence>
<dbReference type="NCBIfam" id="TIGR01222">
    <property type="entry name" value="minC"/>
    <property type="match status" value="1"/>
</dbReference>
<feature type="domain" description="Septum formation inhibitor MinC N-terminal" evidence="9">
    <location>
        <begin position="7"/>
        <end position="75"/>
    </location>
</feature>
<dbReference type="SUPFAM" id="SSF63848">
    <property type="entry name" value="Cell-division inhibitor MinC, C-terminal domain"/>
    <property type="match status" value="1"/>
</dbReference>
<dbReference type="KEGG" id="crs:FQB35_07885"/>
<accession>A0A5C0SCR5</accession>
<sequence length="213" mass="23546">MYEENCVAFKGSKEGISIYFNRDSDYVKLREQLIKKLESAKRFFAGAKVVSIQGKILTQKEKDEIKEIISSRFGMIMVEKNEGKLKTNDIKEEKGVFEGIEEGNTKFIRATIRSGQRIKFDGNVVIIGDVNPGAEVMAEGNILIMGALRGLAHAGSSGNENAFVAAYSLQPTQLRIADIIARSPDNEQIKPIGPELAKIKKGVVVIEPYLPNK</sequence>
<dbReference type="Pfam" id="PF03775">
    <property type="entry name" value="MinC_C"/>
    <property type="match status" value="1"/>
</dbReference>
<dbReference type="PANTHER" id="PTHR34108:SF1">
    <property type="entry name" value="SEPTUM SITE-DETERMINING PROTEIN MINC"/>
    <property type="match status" value="1"/>
</dbReference>
<keyword evidence="2 7" id="KW-0132">Cell division</keyword>
<dbReference type="GO" id="GO:0000902">
    <property type="term" value="P:cell morphogenesis"/>
    <property type="evidence" value="ECO:0007669"/>
    <property type="project" value="InterPro"/>
</dbReference>
<dbReference type="InterPro" id="IPR013033">
    <property type="entry name" value="MinC"/>
</dbReference>
<dbReference type="Proteomes" id="UP000324646">
    <property type="component" value="Chromosome"/>
</dbReference>
<dbReference type="InterPro" id="IPR016098">
    <property type="entry name" value="CAP/MinC_C"/>
</dbReference>
<dbReference type="HAMAP" id="MF_00267">
    <property type="entry name" value="MinC"/>
    <property type="match status" value="1"/>
</dbReference>
<evidence type="ECO:0000256" key="4">
    <source>
        <dbReference type="ARBA" id="ARBA00023306"/>
    </source>
</evidence>
<evidence type="ECO:0000256" key="7">
    <source>
        <dbReference type="HAMAP-Rule" id="MF_00267"/>
    </source>
</evidence>
<reference evidence="10 11" key="1">
    <citation type="submission" date="2019-07" db="EMBL/GenBank/DDBJ databases">
        <title>Complete genome of Crassaminicella thermophila SY095.</title>
        <authorList>
            <person name="Li X."/>
        </authorList>
    </citation>
    <scope>NUCLEOTIDE SEQUENCE [LARGE SCALE GENOMIC DNA]</scope>
    <source>
        <strain evidence="10 11">SY095</strain>
    </source>
</reference>
<evidence type="ECO:0000256" key="3">
    <source>
        <dbReference type="ARBA" id="ARBA00023210"/>
    </source>
</evidence>
<keyword evidence="4 7" id="KW-0131">Cell cycle</keyword>
<dbReference type="InterPro" id="IPR007874">
    <property type="entry name" value="MinC_N"/>
</dbReference>
<dbReference type="InterPro" id="IPR036145">
    <property type="entry name" value="MinC_C_sf"/>
</dbReference>